<dbReference type="SUPFAM" id="SSF54427">
    <property type="entry name" value="NTF2-like"/>
    <property type="match status" value="1"/>
</dbReference>
<evidence type="ECO:0000313" key="2">
    <source>
        <dbReference type="Proteomes" id="UP001501207"/>
    </source>
</evidence>
<name>A0ABP8FG82_9BACT</name>
<comment type="caution">
    <text evidence="1">The sequence shown here is derived from an EMBL/GenBank/DDBJ whole genome shotgun (WGS) entry which is preliminary data.</text>
</comment>
<gene>
    <name evidence="1" type="ORF">GCM10023143_05820</name>
</gene>
<evidence type="ECO:0000313" key="1">
    <source>
        <dbReference type="EMBL" id="GAA4302970.1"/>
    </source>
</evidence>
<sequence>MSIVAFSQKKELIKTEKMKEYILLIRLPIGYGPTQAQAVRTQWTTLTDQWKADGIFVTSFIAPTDGYVVTGKDRNVAKKSIVSNNTKVISNIIVKATDIEQATKLAQQCPILNQGGTVEVRETQPRPETTNKEIIRNLYENILNNRKIELLNDVISPDYVGIGGVKGVAGFSSTVLSVIAGFPDIEWTIEDMVSEGDKIIVRWHWNGTNTAPFRGIPASNKKVTDNAIVIYQLKDGKVTNAWLQGDRLGVLTQISLIPEGLIPGSQLKKE</sequence>
<organism evidence="1 2">
    <name type="scientific">Compostibacter hankyongensis</name>
    <dbReference type="NCBI Taxonomy" id="1007089"/>
    <lineage>
        <taxon>Bacteria</taxon>
        <taxon>Pseudomonadati</taxon>
        <taxon>Bacteroidota</taxon>
        <taxon>Chitinophagia</taxon>
        <taxon>Chitinophagales</taxon>
        <taxon>Chitinophagaceae</taxon>
        <taxon>Compostibacter</taxon>
    </lineage>
</organism>
<dbReference type="PANTHER" id="PTHR38436:SF1">
    <property type="entry name" value="ESTER CYCLASE"/>
    <property type="match status" value="1"/>
</dbReference>
<keyword evidence="2" id="KW-1185">Reference proteome</keyword>
<dbReference type="EMBL" id="BAABFN010000001">
    <property type="protein sequence ID" value="GAA4302970.1"/>
    <property type="molecule type" value="Genomic_DNA"/>
</dbReference>
<dbReference type="Proteomes" id="UP001501207">
    <property type="component" value="Unassembled WGS sequence"/>
</dbReference>
<dbReference type="InterPro" id="IPR032710">
    <property type="entry name" value="NTF2-like_dom_sf"/>
</dbReference>
<dbReference type="PANTHER" id="PTHR38436">
    <property type="entry name" value="POLYKETIDE CYCLASE SNOAL-LIKE DOMAIN"/>
    <property type="match status" value="1"/>
</dbReference>
<dbReference type="InterPro" id="IPR009959">
    <property type="entry name" value="Cyclase_SnoaL-like"/>
</dbReference>
<dbReference type="Gene3D" id="3.30.70.1060">
    <property type="entry name" value="Dimeric alpha+beta barrel"/>
    <property type="match status" value="1"/>
</dbReference>
<proteinExistence type="predicted"/>
<reference evidence="2" key="1">
    <citation type="journal article" date="2019" name="Int. J. Syst. Evol. Microbiol.">
        <title>The Global Catalogue of Microorganisms (GCM) 10K type strain sequencing project: providing services to taxonomists for standard genome sequencing and annotation.</title>
        <authorList>
            <consortium name="The Broad Institute Genomics Platform"/>
            <consortium name="The Broad Institute Genome Sequencing Center for Infectious Disease"/>
            <person name="Wu L."/>
            <person name="Ma J."/>
        </authorList>
    </citation>
    <scope>NUCLEOTIDE SEQUENCE [LARGE SCALE GENOMIC DNA]</scope>
    <source>
        <strain evidence="2">JCM 17664</strain>
    </source>
</reference>
<dbReference type="Pfam" id="PF07366">
    <property type="entry name" value="SnoaL"/>
    <property type="match status" value="1"/>
</dbReference>
<dbReference type="Gene3D" id="3.10.450.50">
    <property type="match status" value="1"/>
</dbReference>
<protein>
    <recommendedName>
        <fullName evidence="3">Ester cyclase</fullName>
    </recommendedName>
</protein>
<accession>A0ABP8FG82</accession>
<evidence type="ECO:0008006" key="3">
    <source>
        <dbReference type="Google" id="ProtNLM"/>
    </source>
</evidence>